<reference evidence="2 3" key="1">
    <citation type="submission" date="2020-08" db="EMBL/GenBank/DDBJ databases">
        <title>Functional genomics of gut bacteria from endangered species of beetles.</title>
        <authorList>
            <person name="Carlos-Shanley C."/>
        </authorList>
    </citation>
    <scope>NUCLEOTIDE SEQUENCE [LARGE SCALE GENOMIC DNA]</scope>
    <source>
        <strain evidence="2 3">S00202</strain>
    </source>
</reference>
<protein>
    <recommendedName>
        <fullName evidence="4">DUF1311 domain-containing protein</fullName>
    </recommendedName>
</protein>
<name>A0A7X0BTV3_9PSED</name>
<dbReference type="EMBL" id="JACHLL010000004">
    <property type="protein sequence ID" value="MBB6342448.1"/>
    <property type="molecule type" value="Genomic_DNA"/>
</dbReference>
<dbReference type="RefSeq" id="WP_184683940.1">
    <property type="nucleotide sequence ID" value="NZ_JACHLL010000004.1"/>
</dbReference>
<dbReference type="AlphaFoldDB" id="A0A7X0BTV3"/>
<evidence type="ECO:0000313" key="3">
    <source>
        <dbReference type="Proteomes" id="UP000557193"/>
    </source>
</evidence>
<sequence>MRPLLPVSLAAVIAASVVFPAQAAQPQCLTSEIESELIDSRLALGAGQCHLEAMAANPSQALAHAQYAYSWFVQAEQRQAGSAVDQLTLARQRLEALERQGRVPALTAQNGH</sequence>
<keyword evidence="3" id="KW-1185">Reference proteome</keyword>
<feature type="chain" id="PRO_5030912352" description="DUF1311 domain-containing protein" evidence="1">
    <location>
        <begin position="24"/>
        <end position="112"/>
    </location>
</feature>
<feature type="signal peptide" evidence="1">
    <location>
        <begin position="1"/>
        <end position="23"/>
    </location>
</feature>
<comment type="caution">
    <text evidence="2">The sequence shown here is derived from an EMBL/GenBank/DDBJ whole genome shotgun (WGS) entry which is preliminary data.</text>
</comment>
<evidence type="ECO:0000313" key="2">
    <source>
        <dbReference type="EMBL" id="MBB6342448.1"/>
    </source>
</evidence>
<evidence type="ECO:0008006" key="4">
    <source>
        <dbReference type="Google" id="ProtNLM"/>
    </source>
</evidence>
<dbReference type="Proteomes" id="UP000557193">
    <property type="component" value="Unassembled WGS sequence"/>
</dbReference>
<evidence type="ECO:0000256" key="1">
    <source>
        <dbReference type="SAM" id="SignalP"/>
    </source>
</evidence>
<organism evidence="2 3">
    <name type="scientific">Pseudomonas fluvialis</name>
    <dbReference type="NCBI Taxonomy" id="1793966"/>
    <lineage>
        <taxon>Bacteria</taxon>
        <taxon>Pseudomonadati</taxon>
        <taxon>Pseudomonadota</taxon>
        <taxon>Gammaproteobacteria</taxon>
        <taxon>Pseudomonadales</taxon>
        <taxon>Pseudomonadaceae</taxon>
        <taxon>Pseudomonas</taxon>
    </lineage>
</organism>
<proteinExistence type="predicted"/>
<keyword evidence="1" id="KW-0732">Signal</keyword>
<gene>
    <name evidence="2" type="ORF">HNP49_002630</name>
</gene>
<accession>A0A7X0BTV3</accession>